<dbReference type="HOGENOM" id="CLU_163645_0_0_1"/>
<keyword evidence="3" id="KW-1185">Reference proteome</keyword>
<organism evidence="2">
    <name type="scientific">Oryza meridionalis</name>
    <dbReference type="NCBI Taxonomy" id="40149"/>
    <lineage>
        <taxon>Eukaryota</taxon>
        <taxon>Viridiplantae</taxon>
        <taxon>Streptophyta</taxon>
        <taxon>Embryophyta</taxon>
        <taxon>Tracheophyta</taxon>
        <taxon>Spermatophyta</taxon>
        <taxon>Magnoliopsida</taxon>
        <taxon>Liliopsida</taxon>
        <taxon>Poales</taxon>
        <taxon>Poaceae</taxon>
        <taxon>BOP clade</taxon>
        <taxon>Oryzoideae</taxon>
        <taxon>Oryzeae</taxon>
        <taxon>Oryzinae</taxon>
        <taxon>Oryza</taxon>
    </lineage>
</organism>
<feature type="region of interest" description="Disordered" evidence="1">
    <location>
        <begin position="65"/>
        <end position="90"/>
    </location>
</feature>
<reference evidence="2" key="2">
    <citation type="submission" date="2018-05" db="EMBL/GenBank/DDBJ databases">
        <title>OmerRS3 (Oryza meridionalis Reference Sequence Version 3).</title>
        <authorList>
            <person name="Zhang J."/>
            <person name="Kudrna D."/>
            <person name="Lee S."/>
            <person name="Talag J."/>
            <person name="Welchert J."/>
            <person name="Wing R.A."/>
        </authorList>
    </citation>
    <scope>NUCLEOTIDE SEQUENCE [LARGE SCALE GENOMIC DNA]</scope>
    <source>
        <strain evidence="2">cv. OR44</strain>
    </source>
</reference>
<dbReference type="Gramene" id="OMERI04G02660.1">
    <property type="protein sequence ID" value="OMERI04G02660.1"/>
    <property type="gene ID" value="OMERI04G02660"/>
</dbReference>
<sequence length="90" mass="9826">MHRHSSLIHGGGGKRRLGLARLARSGVAITRHPPDEGGIGMAGRWHAARGDDAIYPWQCPGRILREIESTNGEQQPSGEHQEQQKNQVAS</sequence>
<protein>
    <submittedName>
        <fullName evidence="2">Uncharacterized protein</fullName>
    </submittedName>
</protein>
<evidence type="ECO:0000313" key="2">
    <source>
        <dbReference type="EnsemblPlants" id="OMERI04G02660.1"/>
    </source>
</evidence>
<accession>A0A0E0DAT0</accession>
<dbReference type="EnsemblPlants" id="OMERI04G02660.1">
    <property type="protein sequence ID" value="OMERI04G02660.1"/>
    <property type="gene ID" value="OMERI04G02660"/>
</dbReference>
<feature type="compositionally biased region" description="Polar residues" evidence="1">
    <location>
        <begin position="69"/>
        <end position="90"/>
    </location>
</feature>
<dbReference type="Proteomes" id="UP000008021">
    <property type="component" value="Chromosome 4"/>
</dbReference>
<dbReference type="AlphaFoldDB" id="A0A0E0DAT0"/>
<name>A0A0E0DAT0_9ORYZ</name>
<evidence type="ECO:0000256" key="1">
    <source>
        <dbReference type="SAM" id="MobiDB-lite"/>
    </source>
</evidence>
<evidence type="ECO:0000313" key="3">
    <source>
        <dbReference type="Proteomes" id="UP000008021"/>
    </source>
</evidence>
<reference evidence="2" key="1">
    <citation type="submission" date="2015-04" db="UniProtKB">
        <authorList>
            <consortium name="EnsemblPlants"/>
        </authorList>
    </citation>
    <scope>IDENTIFICATION</scope>
</reference>
<proteinExistence type="predicted"/>